<accession>A0ABU1I3A5</accession>
<feature type="domain" description="Beta-lactamase class A catalytic" evidence="2">
    <location>
        <begin position="55"/>
        <end position="278"/>
    </location>
</feature>
<feature type="compositionally biased region" description="Polar residues" evidence="1">
    <location>
        <begin position="1"/>
        <end position="10"/>
    </location>
</feature>
<feature type="region of interest" description="Disordered" evidence="1">
    <location>
        <begin position="1"/>
        <end position="36"/>
    </location>
</feature>
<evidence type="ECO:0000259" key="2">
    <source>
        <dbReference type="Pfam" id="PF13354"/>
    </source>
</evidence>
<comment type="caution">
    <text evidence="3">The sequence shown here is derived from an EMBL/GenBank/DDBJ whole genome shotgun (WGS) entry which is preliminary data.</text>
</comment>
<dbReference type="SUPFAM" id="SSF56601">
    <property type="entry name" value="beta-lactamase/transpeptidase-like"/>
    <property type="match status" value="1"/>
</dbReference>
<gene>
    <name evidence="3" type="ORF">QE367_002575</name>
</gene>
<organism evidence="3 4">
    <name type="scientific">Microbacterium paludicola</name>
    <dbReference type="NCBI Taxonomy" id="300019"/>
    <lineage>
        <taxon>Bacteria</taxon>
        <taxon>Bacillati</taxon>
        <taxon>Actinomycetota</taxon>
        <taxon>Actinomycetes</taxon>
        <taxon>Micrococcales</taxon>
        <taxon>Microbacteriaceae</taxon>
        <taxon>Microbacterium</taxon>
    </lineage>
</organism>
<protein>
    <submittedName>
        <fullName evidence="3">Beta-lactamase class A</fullName>
        <ecNumber evidence="3">3.5.2.6</ecNumber>
    </submittedName>
</protein>
<dbReference type="EMBL" id="JAVIZA010000001">
    <property type="protein sequence ID" value="MDR6168371.1"/>
    <property type="molecule type" value="Genomic_DNA"/>
</dbReference>
<dbReference type="EC" id="3.5.2.6" evidence="3"/>
<evidence type="ECO:0000313" key="4">
    <source>
        <dbReference type="Proteomes" id="UP001260188"/>
    </source>
</evidence>
<reference evidence="3 4" key="1">
    <citation type="submission" date="2023-08" db="EMBL/GenBank/DDBJ databases">
        <title>Functional and genomic diversity of the sorghum phyllosphere microbiome.</title>
        <authorList>
            <person name="Shade A."/>
        </authorList>
    </citation>
    <scope>NUCLEOTIDE SEQUENCE [LARGE SCALE GENOMIC DNA]</scope>
    <source>
        <strain evidence="3 4">SORGH_AS_0919</strain>
    </source>
</reference>
<dbReference type="Proteomes" id="UP001260188">
    <property type="component" value="Unassembled WGS sequence"/>
</dbReference>
<dbReference type="PANTHER" id="PTHR35333">
    <property type="entry name" value="BETA-LACTAMASE"/>
    <property type="match status" value="1"/>
</dbReference>
<evidence type="ECO:0000313" key="3">
    <source>
        <dbReference type="EMBL" id="MDR6168371.1"/>
    </source>
</evidence>
<name>A0ABU1I3A5_9MICO</name>
<sequence length="307" mass="32288">MTVDGSESSPGTARSRAERRTGARPRRRSGVPRRGFASTEKALDALAASGARVSVRVSDLDRGTPVLAGDDFVTLPVAGLGIVPLLIEVATRFEAGTLDPLEIVDRSTVGDVAVAGLWRHLAAPALPLGDLAVLAASTGDALAANALLERVGLDAVRARIGSLGMPRTALLDRFRDTRGPDDAPHYALGTARELAAMFAALVNTDVVSPGVSAQVSEWLSLNHDLSLVGSVTGLDPFAHDDDKHELLFVNKTGRADGIRAEAGVLAGPRAGVAYALLVGFDDLSMSDRLRAHEAFRAFGFDLMEYVF</sequence>
<evidence type="ECO:0000256" key="1">
    <source>
        <dbReference type="SAM" id="MobiDB-lite"/>
    </source>
</evidence>
<feature type="compositionally biased region" description="Basic residues" evidence="1">
    <location>
        <begin position="22"/>
        <end position="31"/>
    </location>
</feature>
<dbReference type="Pfam" id="PF13354">
    <property type="entry name" value="Beta-lactamase2"/>
    <property type="match status" value="1"/>
</dbReference>
<keyword evidence="3" id="KW-0378">Hydrolase</keyword>
<dbReference type="InterPro" id="IPR012338">
    <property type="entry name" value="Beta-lactam/transpept-like"/>
</dbReference>
<proteinExistence type="predicted"/>
<dbReference type="PANTHER" id="PTHR35333:SF3">
    <property type="entry name" value="BETA-LACTAMASE-TYPE TRANSPEPTIDASE FOLD CONTAINING PROTEIN"/>
    <property type="match status" value="1"/>
</dbReference>
<dbReference type="Gene3D" id="3.40.710.10">
    <property type="entry name" value="DD-peptidase/beta-lactamase superfamily"/>
    <property type="match status" value="1"/>
</dbReference>
<dbReference type="InterPro" id="IPR045155">
    <property type="entry name" value="Beta-lactam_cat"/>
</dbReference>
<dbReference type="InterPro" id="IPR000871">
    <property type="entry name" value="Beta-lactam_class-A"/>
</dbReference>
<keyword evidence="4" id="KW-1185">Reference proteome</keyword>
<dbReference type="GO" id="GO:0008800">
    <property type="term" value="F:beta-lactamase activity"/>
    <property type="evidence" value="ECO:0007669"/>
    <property type="project" value="UniProtKB-EC"/>
</dbReference>